<dbReference type="EMBL" id="FTNM01000006">
    <property type="protein sequence ID" value="SIR41452.1"/>
    <property type="molecule type" value="Genomic_DNA"/>
</dbReference>
<evidence type="ECO:0000313" key="2">
    <source>
        <dbReference type="Proteomes" id="UP000185924"/>
    </source>
</evidence>
<gene>
    <name evidence="1" type="ORF">SAMN05421545_3506</name>
</gene>
<dbReference type="Proteomes" id="UP000185924">
    <property type="component" value="Unassembled WGS sequence"/>
</dbReference>
<proteinExistence type="predicted"/>
<name>A0A1N7AQW7_9BACT</name>
<keyword evidence="2" id="KW-1185">Reference proteome</keyword>
<dbReference type="AlphaFoldDB" id="A0A1N7AQW7"/>
<evidence type="ECO:0000313" key="1">
    <source>
        <dbReference type="EMBL" id="SIR41452.1"/>
    </source>
</evidence>
<accession>A0A1N7AQW7</accession>
<organism evidence="1 2">
    <name type="scientific">Pontibacter lucknowensis</name>
    <dbReference type="NCBI Taxonomy" id="1077936"/>
    <lineage>
        <taxon>Bacteria</taxon>
        <taxon>Pseudomonadati</taxon>
        <taxon>Bacteroidota</taxon>
        <taxon>Cytophagia</taxon>
        <taxon>Cytophagales</taxon>
        <taxon>Hymenobacteraceae</taxon>
        <taxon>Pontibacter</taxon>
    </lineage>
</organism>
<protein>
    <submittedName>
        <fullName evidence="1">Uncharacterized protein</fullName>
    </submittedName>
</protein>
<reference evidence="2" key="1">
    <citation type="submission" date="2017-01" db="EMBL/GenBank/DDBJ databases">
        <authorList>
            <person name="Varghese N."/>
            <person name="Submissions S."/>
        </authorList>
    </citation>
    <scope>NUCLEOTIDE SEQUENCE [LARGE SCALE GENOMIC DNA]</scope>
    <source>
        <strain evidence="2">DM9</strain>
    </source>
</reference>
<sequence length="36" mass="4161">MALYFFTASVRIGYWYFKITGGLNPIFKPSVIEMQA</sequence>